<comment type="caution">
    <text evidence="1">The sequence shown here is derived from an EMBL/GenBank/DDBJ whole genome shotgun (WGS) entry which is preliminary data.</text>
</comment>
<dbReference type="EMBL" id="CASHSV030000206">
    <property type="protein sequence ID" value="CAJ2653355.1"/>
    <property type="molecule type" value="Genomic_DNA"/>
</dbReference>
<protein>
    <submittedName>
        <fullName evidence="1">Uncharacterized protein</fullName>
    </submittedName>
</protein>
<name>A0ACB0K7P7_TRIPR</name>
<organism evidence="1 2">
    <name type="scientific">Trifolium pratense</name>
    <name type="common">Red clover</name>
    <dbReference type="NCBI Taxonomy" id="57577"/>
    <lineage>
        <taxon>Eukaryota</taxon>
        <taxon>Viridiplantae</taxon>
        <taxon>Streptophyta</taxon>
        <taxon>Embryophyta</taxon>
        <taxon>Tracheophyta</taxon>
        <taxon>Spermatophyta</taxon>
        <taxon>Magnoliopsida</taxon>
        <taxon>eudicotyledons</taxon>
        <taxon>Gunneridae</taxon>
        <taxon>Pentapetalae</taxon>
        <taxon>rosids</taxon>
        <taxon>fabids</taxon>
        <taxon>Fabales</taxon>
        <taxon>Fabaceae</taxon>
        <taxon>Papilionoideae</taxon>
        <taxon>50 kb inversion clade</taxon>
        <taxon>NPAAA clade</taxon>
        <taxon>Hologalegina</taxon>
        <taxon>IRL clade</taxon>
        <taxon>Trifolieae</taxon>
        <taxon>Trifolium</taxon>
    </lineage>
</organism>
<evidence type="ECO:0000313" key="1">
    <source>
        <dbReference type="EMBL" id="CAJ2653355.1"/>
    </source>
</evidence>
<dbReference type="Proteomes" id="UP001177021">
    <property type="component" value="Unassembled WGS sequence"/>
</dbReference>
<keyword evidence="2" id="KW-1185">Reference proteome</keyword>
<accession>A0ACB0K7P7</accession>
<proteinExistence type="predicted"/>
<reference evidence="1" key="1">
    <citation type="submission" date="2023-10" db="EMBL/GenBank/DDBJ databases">
        <authorList>
            <person name="Rodriguez Cubillos JULIANA M."/>
            <person name="De Vega J."/>
        </authorList>
    </citation>
    <scope>NUCLEOTIDE SEQUENCE</scope>
</reference>
<gene>
    <name evidence="1" type="ORF">MILVUS5_LOCUS20720</name>
</gene>
<sequence>MDLGLVLWRIVSDITKDRKVLKKILKEGEGYERPNDGAMVLGTFLLIKAFKGFCTLISFVKEMATKAKGSSKLMSLYKLWSELDEDFKLLINNRIDNNGDGSSLLTLLRLIPSKRVEISTFLLQEFMTLYEHTKNDFYFRVCGQQHMNVTLEDVLFLTNLPIIGRPIVPTDNRDQDAFYRLFSERTSLLSLVKLRNICCDTNRNSDERIKAVLLMIVTCLIAPNGNGQNCKTSYVQFIEKLDEVNSYAWGAAMLAYLYQGMKEWKTKDKAIDGFTWLVMGFFFSHFRGLYTIFNITAEENQAHNKPKLAYLIESLGRTGANHHKKINSALQLQLNLVHELLRQEENIEADVRPITWHPYNLEMLPPHLHDQIQYRTVVAPLFCYNYVERHCPHVVAKQFEVLDGVELQHVGSDMKTIKFKANRGNCSINFRDHYKKEVVQWDEIGSRLAENFQPAQQSTPEPETPTFEVSPTNSPHLSEQVDTSEGKIFNYVMFLVTFLIMKIFLICLGHRLAENFQPAQQSTPEPEAAHQTPTFELEVTHHSPTPAHNATLEVTPTNSPHLSDGDVHSSPPSDHVMFDTSEAGENAGENVGHRKRRRLGMATPTSYWVDLQEEDLFVDIARPQIHLSLCPRSQNSMRRTSIKNCGHF</sequence>
<evidence type="ECO:0000313" key="2">
    <source>
        <dbReference type="Proteomes" id="UP001177021"/>
    </source>
</evidence>